<dbReference type="Gene3D" id="3.40.50.150">
    <property type="entry name" value="Vaccinia Virus protein VP39"/>
    <property type="match status" value="1"/>
</dbReference>
<evidence type="ECO:0000313" key="7">
    <source>
        <dbReference type="Proteomes" id="UP000323075"/>
    </source>
</evidence>
<keyword evidence="1 4" id="KW-0489">Methyltransferase</keyword>
<evidence type="ECO:0000313" key="5">
    <source>
        <dbReference type="EMBL" id="TYO76474.1"/>
    </source>
</evidence>
<dbReference type="PANTHER" id="PTHR43167">
    <property type="entry name" value="PUTATIVE (AFU_ORTHOLOGUE AFUA_6G01830)-RELATED"/>
    <property type="match status" value="1"/>
</dbReference>
<evidence type="ECO:0000313" key="4">
    <source>
        <dbReference type="EMBL" id="QCC44478.1"/>
    </source>
</evidence>
<dbReference type="InterPro" id="IPR029063">
    <property type="entry name" value="SAM-dependent_MTases_sf"/>
</dbReference>
<dbReference type="RefSeq" id="WP_136361105.1">
    <property type="nucleotide sequence ID" value="NZ_VRYN01000002.1"/>
</dbReference>
<accession>A0A4D6GVG4</accession>
<dbReference type="EC" id="2.1.1.-" evidence="4"/>
<dbReference type="GO" id="GO:0032259">
    <property type="term" value="P:methylation"/>
    <property type="evidence" value="ECO:0007669"/>
    <property type="project" value="UniProtKB-KW"/>
</dbReference>
<evidence type="ECO:0000313" key="6">
    <source>
        <dbReference type="Proteomes" id="UP000296216"/>
    </source>
</evidence>
<organism evidence="4 6">
    <name type="scientific">Halobacterium salinarum (strain ATCC 33171 / DSM 3754 / JCM 8978 / NBRC 102687 / NCIMB 764 / 91-R6)</name>
    <dbReference type="NCBI Taxonomy" id="2597657"/>
    <lineage>
        <taxon>Archaea</taxon>
        <taxon>Methanobacteriati</taxon>
        <taxon>Methanobacteriota</taxon>
        <taxon>Stenosarchaea group</taxon>
        <taxon>Halobacteria</taxon>
        <taxon>Halobacteriales</taxon>
        <taxon>Halobacteriaceae</taxon>
        <taxon>Halobacterium</taxon>
    </lineage>
</organism>
<reference evidence="4 6" key="1">
    <citation type="journal article" date="2019" name="Microbiol. Resour. Announc.">
        <title>The Genome Sequence of the Halobacterium salinarum Type Strain Is Closely Related to That of Laboratory Strains NRC-1 and R1.</title>
        <authorList>
            <person name="Pfeiffer F."/>
            <person name="Marchfelder A."/>
            <person name="Habermann B."/>
            <person name="Dyall-Smith M.L."/>
        </authorList>
    </citation>
    <scope>NUCLEOTIDE SEQUENCE [LARGE SCALE GENOMIC DNA]</scope>
    <source>
        <strain evidence="4">91-R6</strain>
        <strain evidence="6">ATCC 33171 / DSM 3754 / JCM 8978 / NBRC 102687 / NCIMB 764 / 91-R6</strain>
    </source>
</reference>
<evidence type="ECO:0000256" key="1">
    <source>
        <dbReference type="ARBA" id="ARBA00022603"/>
    </source>
</evidence>
<dbReference type="InterPro" id="IPR002935">
    <property type="entry name" value="SAM_O-MeTrfase"/>
</dbReference>
<dbReference type="EMBL" id="VRYN01000002">
    <property type="protein sequence ID" value="TYO76474.1"/>
    <property type="molecule type" value="Genomic_DNA"/>
</dbReference>
<name>A0A4D6GVG4_HALS9</name>
<dbReference type="PANTHER" id="PTHR43167:SF1">
    <property type="entry name" value="PUTATIVE (AFU_ORTHOLOGUE AFUA_6G01830)-RELATED"/>
    <property type="match status" value="1"/>
</dbReference>
<sequence>MGRLLDTDITALLTAGHAEPSPLLAEMAAHGEDRSFPTVGPDVGRFLRVLATLSDAERVFEFGSGFGYSAAWMLPVLPADGELVLTDHDSDRLADARSFLDRADADATAVFEAGDALDTITDYEGPFDVVFIDHDKARYPAAFEHAVDVLAPGGLIVADNVMAGPVTAPAVTDAVRDGGGAADDATAGVAAYVRRVRDAPGFETTLVPLGEGIAVSAATDDTEPPSEPTDG</sequence>
<evidence type="ECO:0000256" key="2">
    <source>
        <dbReference type="ARBA" id="ARBA00022679"/>
    </source>
</evidence>
<dbReference type="SUPFAM" id="SSF53335">
    <property type="entry name" value="S-adenosyl-L-methionine-dependent methyltransferases"/>
    <property type="match status" value="1"/>
</dbReference>
<evidence type="ECO:0000256" key="3">
    <source>
        <dbReference type="ARBA" id="ARBA00022691"/>
    </source>
</evidence>
<dbReference type="GO" id="GO:0008171">
    <property type="term" value="F:O-methyltransferase activity"/>
    <property type="evidence" value="ECO:0007669"/>
    <property type="project" value="InterPro"/>
</dbReference>
<proteinExistence type="predicted"/>
<gene>
    <name evidence="5" type="ORF">APQ99_01111</name>
    <name evidence="4" type="ORF">HBSAL_03770</name>
</gene>
<dbReference type="Pfam" id="PF01596">
    <property type="entry name" value="Methyltransf_3"/>
    <property type="match status" value="1"/>
</dbReference>
<dbReference type="Proteomes" id="UP000296216">
    <property type="component" value="Chromosome"/>
</dbReference>
<dbReference type="PROSITE" id="PS51682">
    <property type="entry name" value="SAM_OMT_I"/>
    <property type="match status" value="1"/>
</dbReference>
<dbReference type="GeneID" id="39854623"/>
<protein>
    <submittedName>
        <fullName evidence="5">Putative O-methyltransferase YrrM</fullName>
    </submittedName>
    <submittedName>
        <fullName evidence="4">Putative methyltransferase</fullName>
        <ecNumber evidence="4">2.1.1.-</ecNumber>
    </submittedName>
</protein>
<dbReference type="Proteomes" id="UP000323075">
    <property type="component" value="Unassembled WGS sequence"/>
</dbReference>
<reference evidence="4" key="3">
    <citation type="journal article" name="MicrobiologyOpen">
        <title>Whole-genome comparison between the type strain of Halobacterium salinarum (DSM 3754(T)) and the laboratory strains R1 and NRC-1.</title>
        <authorList>
            <person name="Pfeiffer F."/>
            <person name="Losensky G."/>
            <person name="Marchfelder A."/>
            <person name="Habermann B."/>
            <person name="Dyall-Smith M."/>
        </authorList>
    </citation>
    <scope>NUCLEOTIDE SEQUENCE</scope>
    <source>
        <strain evidence="4">91-R6</strain>
    </source>
</reference>
<dbReference type="EMBL" id="CP038631">
    <property type="protein sequence ID" value="QCC44478.1"/>
    <property type="molecule type" value="Genomic_DNA"/>
</dbReference>
<keyword evidence="2 4" id="KW-0808">Transferase</keyword>
<reference evidence="5 7" key="2">
    <citation type="submission" date="2019-07" db="EMBL/GenBank/DDBJ databases">
        <title>Genomic Encyclopedia of Archaeal and Bacterial Type Strains, Phase II (KMG-II): from individual species to whole genera.</title>
        <authorList>
            <person name="Goeker M."/>
        </authorList>
    </citation>
    <scope>NUCLEOTIDE SEQUENCE [LARGE SCALE GENOMIC DNA]</scope>
    <source>
        <strain evidence="5 7">DSM 3754</strain>
    </source>
</reference>
<dbReference type="AlphaFoldDB" id="A0A4D6GVG4"/>
<keyword evidence="3" id="KW-0949">S-adenosyl-L-methionine</keyword>